<dbReference type="Pfam" id="PF03480">
    <property type="entry name" value="DctP"/>
    <property type="match status" value="1"/>
</dbReference>
<feature type="signal peptide" evidence="2">
    <location>
        <begin position="1"/>
        <end position="23"/>
    </location>
</feature>
<dbReference type="Gene3D" id="3.40.190.170">
    <property type="entry name" value="Bacterial extracellular solute-binding protein, family 7"/>
    <property type="match status" value="1"/>
</dbReference>
<dbReference type="Proteomes" id="UP000193083">
    <property type="component" value="Unassembled WGS sequence"/>
</dbReference>
<feature type="chain" id="PRO_5012101022" evidence="2">
    <location>
        <begin position="24"/>
        <end position="334"/>
    </location>
</feature>
<dbReference type="PANTHER" id="PTHR33376">
    <property type="match status" value="1"/>
</dbReference>
<sequence>MRLKLFSLALAATASLVTGSALAQDKTLKLSFYPPAVHPMVGALEAWGKSLTEATGGSVKVEIYTSEQLGKAVDQYDMARDGIADMAMAPPGLTPGRFPIITLTEIPFTFEEVGKGSGNFHRWYQRYADKEMGDVKLCMVILHDPGILHMGGKQPKVPADMAGTKIRPANGTMANYLSGMGASTVQAAMGEIRELVERGVVDGITFPWNSVFLTKAESKLTYHLDVGMYTAPNAFVMNQSFYDGLSDDQKKAVDAHCTPEWSAKLATPWAEFERAGREKFANLEGHTLYKPTDEELALWKKAAEPQAARIFEGMKRLSLDGETLLDELKAEMAK</sequence>
<dbReference type="NCBIfam" id="NF037995">
    <property type="entry name" value="TRAP_S1"/>
    <property type="match status" value="1"/>
</dbReference>
<gene>
    <name evidence="3" type="ORF">SAMN02982922_5064</name>
</gene>
<proteinExistence type="predicted"/>
<dbReference type="InterPro" id="IPR038404">
    <property type="entry name" value="TRAP_DctP_sf"/>
</dbReference>
<organism evidence="3 4">
    <name type="scientific">Mesorhizobium australicum</name>
    <dbReference type="NCBI Taxonomy" id="536018"/>
    <lineage>
        <taxon>Bacteria</taxon>
        <taxon>Pseudomonadati</taxon>
        <taxon>Pseudomonadota</taxon>
        <taxon>Alphaproteobacteria</taxon>
        <taxon>Hyphomicrobiales</taxon>
        <taxon>Phyllobacteriaceae</taxon>
        <taxon>Mesorhizobium</taxon>
    </lineage>
</organism>
<dbReference type="RefSeq" id="WP_085466699.1">
    <property type="nucleotide sequence ID" value="NZ_FXBL01000004.1"/>
</dbReference>
<evidence type="ECO:0000313" key="3">
    <source>
        <dbReference type="EMBL" id="SMH54404.1"/>
    </source>
</evidence>
<dbReference type="OrthoDB" id="7822595at2"/>
<keyword evidence="1 2" id="KW-0732">Signal</keyword>
<protein>
    <submittedName>
        <fullName evidence="3">TRAP-type C4-dicarboxylate transport system, substrate-binding protein</fullName>
    </submittedName>
</protein>
<accession>A0A1X7PSR1</accession>
<evidence type="ECO:0000256" key="2">
    <source>
        <dbReference type="SAM" id="SignalP"/>
    </source>
</evidence>
<dbReference type="CDD" id="cd13665">
    <property type="entry name" value="PBP2_TRAP_Dctp3_4"/>
    <property type="match status" value="1"/>
</dbReference>
<dbReference type="GO" id="GO:0055085">
    <property type="term" value="P:transmembrane transport"/>
    <property type="evidence" value="ECO:0007669"/>
    <property type="project" value="InterPro"/>
</dbReference>
<evidence type="ECO:0000256" key="1">
    <source>
        <dbReference type="ARBA" id="ARBA00022729"/>
    </source>
</evidence>
<dbReference type="InterPro" id="IPR018389">
    <property type="entry name" value="DctP_fam"/>
</dbReference>
<dbReference type="EMBL" id="FXBL01000004">
    <property type="protein sequence ID" value="SMH54404.1"/>
    <property type="molecule type" value="Genomic_DNA"/>
</dbReference>
<reference evidence="4" key="1">
    <citation type="submission" date="2017-04" db="EMBL/GenBank/DDBJ databases">
        <authorList>
            <person name="Varghese N."/>
            <person name="Submissions S."/>
        </authorList>
    </citation>
    <scope>NUCLEOTIDE SEQUENCE [LARGE SCALE GENOMIC DNA]</scope>
    <source>
        <strain evidence="4">B5P</strain>
    </source>
</reference>
<evidence type="ECO:0000313" key="4">
    <source>
        <dbReference type="Proteomes" id="UP000193083"/>
    </source>
</evidence>
<keyword evidence="4" id="KW-1185">Reference proteome</keyword>
<name>A0A1X7PSR1_9HYPH</name>
<dbReference type="AlphaFoldDB" id="A0A1X7PSR1"/>
<dbReference type="PANTHER" id="PTHR33376:SF15">
    <property type="entry name" value="BLL6794 PROTEIN"/>
    <property type="match status" value="1"/>
</dbReference>